<accession>A0ABQ0SF78</accession>
<keyword evidence="3" id="KW-1185">Reference proteome</keyword>
<proteinExistence type="predicted"/>
<protein>
    <submittedName>
        <fullName evidence="2">Uncharacterized protein</fullName>
    </submittedName>
</protein>
<gene>
    <name evidence="2" type="ORF">GHA01_18190</name>
</gene>
<sequence length="50" mass="5386">MHRPDKTADGPYRQSFATGKIGQNGRITGHGIPGHAKSGSLEVYHVADIR</sequence>
<comment type="caution">
    <text evidence="2">The sequence shown here is derived from an EMBL/GenBank/DDBJ whole genome shotgun (WGS) entry which is preliminary data.</text>
</comment>
<dbReference type="EMBL" id="BJNN01000096">
    <property type="protein sequence ID" value="GEC63970.1"/>
    <property type="molecule type" value="Genomic_DNA"/>
</dbReference>
<organism evidence="2 3">
    <name type="scientific">Novacetimonas hansenii</name>
    <name type="common">Komagataeibacter hansenii</name>
    <dbReference type="NCBI Taxonomy" id="436"/>
    <lineage>
        <taxon>Bacteria</taxon>
        <taxon>Pseudomonadati</taxon>
        <taxon>Pseudomonadota</taxon>
        <taxon>Alphaproteobacteria</taxon>
        <taxon>Acetobacterales</taxon>
        <taxon>Acetobacteraceae</taxon>
        <taxon>Novacetimonas</taxon>
    </lineage>
</organism>
<name>A0ABQ0SF78_NOVHA</name>
<evidence type="ECO:0000313" key="3">
    <source>
        <dbReference type="Proteomes" id="UP000319478"/>
    </source>
</evidence>
<evidence type="ECO:0000313" key="2">
    <source>
        <dbReference type="EMBL" id="GEC63970.1"/>
    </source>
</evidence>
<dbReference type="Proteomes" id="UP000319478">
    <property type="component" value="Unassembled WGS sequence"/>
</dbReference>
<feature type="region of interest" description="Disordered" evidence="1">
    <location>
        <begin position="1"/>
        <end position="38"/>
    </location>
</feature>
<evidence type="ECO:0000256" key="1">
    <source>
        <dbReference type="SAM" id="MobiDB-lite"/>
    </source>
</evidence>
<reference evidence="2 3" key="1">
    <citation type="submission" date="2019-06" db="EMBL/GenBank/DDBJ databases">
        <title>Whole genome shotgun sequence of Komagataeibacter hansenii NBRC 14820.</title>
        <authorList>
            <person name="Hosoyama A."/>
            <person name="Uohara A."/>
            <person name="Ohji S."/>
            <person name="Ichikawa N."/>
        </authorList>
    </citation>
    <scope>NUCLEOTIDE SEQUENCE [LARGE SCALE GENOMIC DNA]</scope>
    <source>
        <strain evidence="2 3">NBRC 14820</strain>
    </source>
</reference>